<proteinExistence type="inferred from homology"/>
<dbReference type="PANTHER" id="PTHR43236">
    <property type="entry name" value="ANTITOXIN HIGA1"/>
    <property type="match status" value="1"/>
</dbReference>
<feature type="domain" description="HTH cro/C1-type" evidence="2">
    <location>
        <begin position="9"/>
        <end position="69"/>
    </location>
</feature>
<organism evidence="3 4">
    <name type="scientific">Xenorhabdus ishibashii</name>
    <dbReference type="NCBI Taxonomy" id="1034471"/>
    <lineage>
        <taxon>Bacteria</taxon>
        <taxon>Pseudomonadati</taxon>
        <taxon>Pseudomonadota</taxon>
        <taxon>Gammaproteobacteria</taxon>
        <taxon>Enterobacterales</taxon>
        <taxon>Morganellaceae</taxon>
        <taxon>Xenorhabdus</taxon>
    </lineage>
</organism>
<dbReference type="CDD" id="cd00093">
    <property type="entry name" value="HTH_XRE"/>
    <property type="match status" value="1"/>
</dbReference>
<reference evidence="3 4" key="1">
    <citation type="journal article" date="2017" name="Nat. Microbiol.">
        <title>Natural product diversity associated with the nematode symbionts Photorhabdus and Xenorhabdus.</title>
        <authorList>
            <person name="Tobias N.J."/>
            <person name="Wolff H."/>
            <person name="Djahanschiri B."/>
            <person name="Grundmann F."/>
            <person name="Kronenwerth M."/>
            <person name="Shi Y.M."/>
            <person name="Simonyi S."/>
            <person name="Grun P."/>
            <person name="Shapiro-Ilan D."/>
            <person name="Pidot S.J."/>
            <person name="Stinear T.P."/>
            <person name="Ebersberger I."/>
            <person name="Bode H.B."/>
        </authorList>
    </citation>
    <scope>NUCLEOTIDE SEQUENCE [LARGE SCALE GENOMIC DNA]</scope>
    <source>
        <strain evidence="3 4">DSM 22670</strain>
    </source>
</reference>
<dbReference type="InterPro" id="IPR052345">
    <property type="entry name" value="Rad_response_metalloprotease"/>
</dbReference>
<keyword evidence="4" id="KW-1185">Reference proteome</keyword>
<sequence>MSKPNPEMLKWAREQAGLSVQEAAKKLSLGSSRMSGEDILGLYESGEKAPTKNQLNEIAKTYRRSFITFFLETPPIVANKGEDFRTLPNSPSPLENGNIDALIREVYVKQNIVKEALIDSDSASTLPFVGSLANLPPLHQAKSKFLKFSKFDISQYRKQKNSHEAFNYLRQQIENMGIFVLLIGNLGSHHSNISVEYFRGFALSDNIAPFIIINDNDSKYAWSFTLLHELAHIFIGDTGVSNAYAENKVEKYCNDIASQILLCESELEVIDSLSCLSIEEMLINISKLSADFNISSSMISYRLFSQNIINKEDWSYISNHFKEKWLANKKGGKQGGSGGSYYTTKKHKVGNALIEVVRRSIMEGVLTETKAGKVLGVQSGNVIELVGL</sequence>
<dbReference type="RefSeq" id="WP_099116422.1">
    <property type="nucleotide sequence ID" value="NZ_NJAK01000001.1"/>
</dbReference>
<dbReference type="Pfam" id="PF06114">
    <property type="entry name" value="Peptidase_M78"/>
    <property type="match status" value="1"/>
</dbReference>
<dbReference type="SMART" id="SM00530">
    <property type="entry name" value="HTH_XRE"/>
    <property type="match status" value="1"/>
</dbReference>
<dbReference type="SUPFAM" id="SSF47413">
    <property type="entry name" value="lambda repressor-like DNA-binding domains"/>
    <property type="match status" value="1"/>
</dbReference>
<gene>
    <name evidence="3" type="ORF">Xish_00351</name>
</gene>
<name>A0A2D0KCQ5_9GAMM</name>
<dbReference type="InterPro" id="IPR010982">
    <property type="entry name" value="Lambda_DNA-bd_dom_sf"/>
</dbReference>
<dbReference type="Proteomes" id="UP000222168">
    <property type="component" value="Unassembled WGS sequence"/>
</dbReference>
<evidence type="ECO:0000313" key="3">
    <source>
        <dbReference type="EMBL" id="PHM61229.1"/>
    </source>
</evidence>
<evidence type="ECO:0000259" key="2">
    <source>
        <dbReference type="PROSITE" id="PS50943"/>
    </source>
</evidence>
<comment type="caution">
    <text evidence="3">The sequence shown here is derived from an EMBL/GenBank/DDBJ whole genome shotgun (WGS) entry which is preliminary data.</text>
</comment>
<dbReference type="Gene3D" id="1.10.260.40">
    <property type="entry name" value="lambda repressor-like DNA-binding domains"/>
    <property type="match status" value="1"/>
</dbReference>
<evidence type="ECO:0000256" key="1">
    <source>
        <dbReference type="ARBA" id="ARBA00007227"/>
    </source>
</evidence>
<dbReference type="EMBL" id="NJAK01000001">
    <property type="protein sequence ID" value="PHM61229.1"/>
    <property type="molecule type" value="Genomic_DNA"/>
</dbReference>
<accession>A0A2D0KCQ5</accession>
<dbReference type="GO" id="GO:0003677">
    <property type="term" value="F:DNA binding"/>
    <property type="evidence" value="ECO:0007669"/>
    <property type="project" value="InterPro"/>
</dbReference>
<dbReference type="InterPro" id="IPR001387">
    <property type="entry name" value="Cro/C1-type_HTH"/>
</dbReference>
<dbReference type="Gene3D" id="1.10.10.2910">
    <property type="match status" value="1"/>
</dbReference>
<comment type="similarity">
    <text evidence="1">Belongs to the short-chain fatty acyl-CoA assimilation regulator (ScfR) family.</text>
</comment>
<dbReference type="PANTHER" id="PTHR43236:SF2">
    <property type="entry name" value="BLL0069 PROTEIN"/>
    <property type="match status" value="1"/>
</dbReference>
<dbReference type="OrthoDB" id="9796786at2"/>
<dbReference type="InterPro" id="IPR010359">
    <property type="entry name" value="IrrE_HExxH"/>
</dbReference>
<dbReference type="AlphaFoldDB" id="A0A2D0KCQ5"/>
<protein>
    <recommendedName>
        <fullName evidence="2">HTH cro/C1-type domain-containing protein</fullName>
    </recommendedName>
</protein>
<evidence type="ECO:0000313" key="4">
    <source>
        <dbReference type="Proteomes" id="UP000222168"/>
    </source>
</evidence>
<dbReference type="PROSITE" id="PS50943">
    <property type="entry name" value="HTH_CROC1"/>
    <property type="match status" value="1"/>
</dbReference>